<dbReference type="Pfam" id="PF07589">
    <property type="entry name" value="PEP-CTERM"/>
    <property type="match status" value="1"/>
</dbReference>
<dbReference type="Proteomes" id="UP001216510">
    <property type="component" value="Chromosome"/>
</dbReference>
<feature type="chain" id="PRO_5046448104" evidence="1">
    <location>
        <begin position="18"/>
        <end position="364"/>
    </location>
</feature>
<dbReference type="RefSeq" id="WP_277417410.1">
    <property type="nucleotide sequence ID" value="NZ_CP119083.1"/>
</dbReference>
<gene>
    <name evidence="3" type="ORF">PX653_08240</name>
</gene>
<dbReference type="NCBIfam" id="TIGR02595">
    <property type="entry name" value="PEP_CTERM"/>
    <property type="match status" value="1"/>
</dbReference>
<proteinExistence type="predicted"/>
<dbReference type="InterPro" id="IPR013424">
    <property type="entry name" value="Ice-binding_C"/>
</dbReference>
<evidence type="ECO:0000313" key="4">
    <source>
        <dbReference type="Proteomes" id="UP001216510"/>
    </source>
</evidence>
<name>A0ABY8BIG0_9BURK</name>
<feature type="signal peptide" evidence="1">
    <location>
        <begin position="1"/>
        <end position="17"/>
    </location>
</feature>
<evidence type="ECO:0000256" key="1">
    <source>
        <dbReference type="SAM" id="SignalP"/>
    </source>
</evidence>
<evidence type="ECO:0000313" key="3">
    <source>
        <dbReference type="EMBL" id="WEF34738.1"/>
    </source>
</evidence>
<dbReference type="EMBL" id="CP119083">
    <property type="protein sequence ID" value="WEF34738.1"/>
    <property type="molecule type" value="Genomic_DNA"/>
</dbReference>
<keyword evidence="1" id="KW-0732">Signal</keyword>
<sequence>MLAALLGLGLACAGAQAQTKYSVTSLSSLTPGHTDIHWQGINNAGDLAGFGPSGTAYSHIGGQLGSQPFSGIIKPIVGNDGSFAFNASEYASDAQYPLGFGVVVRNGVATRLPMLDGRENYVAAINDASAMVGWATDNNLICTGWGGCRGHGHAVVFANGSVTDLGKLAGYGAGSIATSINNHGVVVGSGSDYAGHRAAFVYENGAMRNLEIQGDDAGAVAINDAGLIAGTYMRESDGYGTWLMRNGTVEYFGFDGRDMTAVDLNNAGQVIGNSGYWGDYRPWILVDGKVTLLNDLLQETGWTVGQVWDLNDKGQIVADVRNASGEFGYAVLTPVPEPGSYAMLAAGVGVLAVWRRRRGASTVV</sequence>
<reference evidence="3 4" key="1">
    <citation type="submission" date="2023-02" db="EMBL/GenBank/DDBJ databases">
        <title>Gemone sequence of Telluria chitinolytica ACM 3522T.</title>
        <authorList>
            <person name="Frediansyah A."/>
            <person name="Miess H."/>
            <person name="Gross H."/>
        </authorList>
    </citation>
    <scope>NUCLEOTIDE SEQUENCE [LARGE SCALE GENOMIC DNA]</scope>
    <source>
        <strain evidence="3 4">ACM 3522</strain>
    </source>
</reference>
<keyword evidence="4" id="KW-1185">Reference proteome</keyword>
<dbReference type="InterPro" id="IPR014262">
    <property type="entry name" value="HAF_rpt"/>
</dbReference>
<feature type="domain" description="Ice-binding protein C-terminal" evidence="2">
    <location>
        <begin position="334"/>
        <end position="357"/>
    </location>
</feature>
<protein>
    <submittedName>
        <fullName evidence="3">PEP-CTERM sorting domain-containing protein</fullName>
    </submittedName>
</protein>
<organism evidence="3 4">
    <name type="scientific">Pseudoduganella chitinolytica</name>
    <dbReference type="NCBI Taxonomy" id="34070"/>
    <lineage>
        <taxon>Bacteria</taxon>
        <taxon>Pseudomonadati</taxon>
        <taxon>Pseudomonadota</taxon>
        <taxon>Betaproteobacteria</taxon>
        <taxon>Burkholderiales</taxon>
        <taxon>Oxalobacteraceae</taxon>
        <taxon>Telluria group</taxon>
        <taxon>Pseudoduganella</taxon>
    </lineage>
</organism>
<dbReference type="NCBIfam" id="TIGR02913">
    <property type="entry name" value="HAF_rpt"/>
    <property type="match status" value="1"/>
</dbReference>
<evidence type="ECO:0000259" key="2">
    <source>
        <dbReference type="Pfam" id="PF07589"/>
    </source>
</evidence>
<accession>A0ABY8BIG0</accession>